<sequence>MATKLALPGMGHELCTMSGIGGHIEKFNSKNVQLKILTAFGDEVNLQIQTKPIITNGFPSVELTKEDKQKFHGLQFGVPEMPSLPPDRVVITKAFQNVGCDLIGPFESKMDEGMYRNLKSSIPVVAIDRDHDKDFDSNLIQSVSQAKEALEFSERISNRQPRHGKNMNLKIREIVLVEQEQPNQASKKRAYEVIQRFEQSLE</sequence>
<protein>
    <recommendedName>
        <fullName evidence="3">Glucuronosyltransferase</fullName>
    </recommendedName>
</protein>
<evidence type="ECO:0000313" key="1">
    <source>
        <dbReference type="EMBL" id="KAK6761354.1"/>
    </source>
</evidence>
<proteinExistence type="predicted"/>
<keyword evidence="2" id="KW-1185">Reference proteome</keyword>
<reference evidence="1 2" key="1">
    <citation type="submission" date="2023-08" db="EMBL/GenBank/DDBJ databases">
        <title>A Necator americanus chromosomal reference genome.</title>
        <authorList>
            <person name="Ilik V."/>
            <person name="Petrzelkova K.J."/>
            <person name="Pardy F."/>
            <person name="Fuh T."/>
            <person name="Niatou-Singa F.S."/>
            <person name="Gouil Q."/>
            <person name="Baker L."/>
            <person name="Ritchie M.E."/>
            <person name="Jex A.R."/>
            <person name="Gazzola D."/>
            <person name="Li H."/>
            <person name="Toshio Fujiwara R."/>
            <person name="Zhan B."/>
            <person name="Aroian R.V."/>
            <person name="Pafco B."/>
            <person name="Schwarz E.M."/>
        </authorList>
    </citation>
    <scope>NUCLEOTIDE SEQUENCE [LARGE SCALE GENOMIC DNA]</scope>
    <source>
        <strain evidence="1 2">Aroian</strain>
        <tissue evidence="1">Whole animal</tissue>
    </source>
</reference>
<name>A0ABR1EF85_NECAM</name>
<comment type="caution">
    <text evidence="1">The sequence shown here is derived from an EMBL/GenBank/DDBJ whole genome shotgun (WGS) entry which is preliminary data.</text>
</comment>
<dbReference type="Proteomes" id="UP001303046">
    <property type="component" value="Unassembled WGS sequence"/>
</dbReference>
<evidence type="ECO:0008006" key="3">
    <source>
        <dbReference type="Google" id="ProtNLM"/>
    </source>
</evidence>
<dbReference type="EMBL" id="JAVFWL010000006">
    <property type="protein sequence ID" value="KAK6761354.1"/>
    <property type="molecule type" value="Genomic_DNA"/>
</dbReference>
<organism evidence="1 2">
    <name type="scientific">Necator americanus</name>
    <name type="common">Human hookworm</name>
    <dbReference type="NCBI Taxonomy" id="51031"/>
    <lineage>
        <taxon>Eukaryota</taxon>
        <taxon>Metazoa</taxon>
        <taxon>Ecdysozoa</taxon>
        <taxon>Nematoda</taxon>
        <taxon>Chromadorea</taxon>
        <taxon>Rhabditida</taxon>
        <taxon>Rhabditina</taxon>
        <taxon>Rhabditomorpha</taxon>
        <taxon>Strongyloidea</taxon>
        <taxon>Ancylostomatidae</taxon>
        <taxon>Bunostominae</taxon>
        <taxon>Necator</taxon>
    </lineage>
</organism>
<gene>
    <name evidence="1" type="primary">Necator_chrX.g22587</name>
    <name evidence="1" type="ORF">RB195_022424</name>
</gene>
<evidence type="ECO:0000313" key="2">
    <source>
        <dbReference type="Proteomes" id="UP001303046"/>
    </source>
</evidence>
<accession>A0ABR1EF85</accession>